<dbReference type="CDD" id="cd01647">
    <property type="entry name" value="RT_LTR"/>
    <property type="match status" value="1"/>
</dbReference>
<dbReference type="FunFam" id="3.30.70.270:FF:000026">
    <property type="entry name" value="Transposon Ty3-G Gag-Pol polyprotein"/>
    <property type="match status" value="1"/>
</dbReference>
<protein>
    <submittedName>
        <fullName evidence="2">Reverse transcriptase domain</fullName>
    </submittedName>
</protein>
<organism evidence="2 3">
    <name type="scientific">Cinara cedri</name>
    <dbReference type="NCBI Taxonomy" id="506608"/>
    <lineage>
        <taxon>Eukaryota</taxon>
        <taxon>Metazoa</taxon>
        <taxon>Ecdysozoa</taxon>
        <taxon>Arthropoda</taxon>
        <taxon>Hexapoda</taxon>
        <taxon>Insecta</taxon>
        <taxon>Pterygota</taxon>
        <taxon>Neoptera</taxon>
        <taxon>Paraneoptera</taxon>
        <taxon>Hemiptera</taxon>
        <taxon>Sternorrhyncha</taxon>
        <taxon>Aphidomorpha</taxon>
        <taxon>Aphidoidea</taxon>
        <taxon>Aphididae</taxon>
        <taxon>Lachninae</taxon>
        <taxon>Cinara</taxon>
    </lineage>
</organism>
<dbReference type="SUPFAM" id="SSF56672">
    <property type="entry name" value="DNA/RNA polymerases"/>
    <property type="match status" value="1"/>
</dbReference>
<evidence type="ECO:0000259" key="1">
    <source>
        <dbReference type="PROSITE" id="PS50878"/>
    </source>
</evidence>
<dbReference type="PANTHER" id="PTHR37984">
    <property type="entry name" value="PROTEIN CBG26694"/>
    <property type="match status" value="1"/>
</dbReference>
<dbReference type="Pfam" id="PF00078">
    <property type="entry name" value="RVT_1"/>
    <property type="match status" value="1"/>
</dbReference>
<evidence type="ECO:0000313" key="3">
    <source>
        <dbReference type="Proteomes" id="UP000325440"/>
    </source>
</evidence>
<dbReference type="EMBL" id="CABPRJ010001909">
    <property type="protein sequence ID" value="VVC40884.1"/>
    <property type="molecule type" value="Genomic_DNA"/>
</dbReference>
<dbReference type="Gene3D" id="3.30.70.270">
    <property type="match status" value="2"/>
</dbReference>
<dbReference type="GO" id="GO:0003964">
    <property type="term" value="F:RNA-directed DNA polymerase activity"/>
    <property type="evidence" value="ECO:0007669"/>
    <property type="project" value="UniProtKB-KW"/>
</dbReference>
<dbReference type="FunFam" id="3.30.70.270:FF:000003">
    <property type="entry name" value="Transposon Ty3-G Gag-Pol polyprotein"/>
    <property type="match status" value="1"/>
</dbReference>
<dbReference type="InterPro" id="IPR043128">
    <property type="entry name" value="Rev_trsase/Diguanyl_cyclase"/>
</dbReference>
<dbReference type="AlphaFoldDB" id="A0A5E4NH64"/>
<dbReference type="OrthoDB" id="6628061at2759"/>
<reference evidence="2 3" key="1">
    <citation type="submission" date="2019-08" db="EMBL/GenBank/DDBJ databases">
        <authorList>
            <person name="Alioto T."/>
            <person name="Alioto T."/>
            <person name="Gomez Garrido J."/>
        </authorList>
    </citation>
    <scope>NUCLEOTIDE SEQUENCE [LARGE SCALE GENOMIC DNA]</scope>
</reference>
<accession>A0A5E4NH64</accession>
<dbReference type="PROSITE" id="PS50878">
    <property type="entry name" value="RT_POL"/>
    <property type="match status" value="1"/>
</dbReference>
<keyword evidence="2" id="KW-0695">RNA-directed DNA polymerase</keyword>
<sequence length="225" mass="26279">MGKMSEATIFSRLDAKKRFYQISLSEESSKLTTFNTPLGRYCFCELPFGLNVAPEIFYKHFSQLLEGLNGVQVYMDDIIVFDKNEEAHRTRLMNVMFRLAKNNVKLNIEKCEWTTSKFIFIGHEFSSDGIRPDPDKVKAIKKMAQPKCKKDIERFLGMYNYISKFIPHASDKTKPLRDFLKQSSSFQWSLNVENIWNKLKEDLSRVPVLQYYNPNKEIMLSVDAS</sequence>
<dbReference type="InterPro" id="IPR000477">
    <property type="entry name" value="RT_dom"/>
</dbReference>
<evidence type="ECO:0000313" key="2">
    <source>
        <dbReference type="EMBL" id="VVC40884.1"/>
    </source>
</evidence>
<dbReference type="Proteomes" id="UP000325440">
    <property type="component" value="Unassembled WGS sequence"/>
</dbReference>
<gene>
    <name evidence="2" type="ORF">CINCED_3A019276</name>
</gene>
<dbReference type="InterPro" id="IPR043502">
    <property type="entry name" value="DNA/RNA_pol_sf"/>
</dbReference>
<keyword evidence="2" id="KW-0808">Transferase</keyword>
<feature type="domain" description="Reverse transcriptase" evidence="1">
    <location>
        <begin position="1"/>
        <end position="125"/>
    </location>
</feature>
<proteinExistence type="predicted"/>
<keyword evidence="3" id="KW-1185">Reference proteome</keyword>
<name>A0A5E4NH64_9HEMI</name>
<keyword evidence="2" id="KW-0548">Nucleotidyltransferase</keyword>
<dbReference type="Gene3D" id="3.10.10.10">
    <property type="entry name" value="HIV Type 1 Reverse Transcriptase, subunit A, domain 1"/>
    <property type="match status" value="1"/>
</dbReference>
<dbReference type="PANTHER" id="PTHR37984:SF9">
    <property type="entry name" value="INTEGRASE CATALYTIC DOMAIN-CONTAINING PROTEIN"/>
    <property type="match status" value="1"/>
</dbReference>
<dbReference type="InterPro" id="IPR050951">
    <property type="entry name" value="Retrovirus_Pol_polyprotein"/>
</dbReference>